<dbReference type="Proteomes" id="UP000749646">
    <property type="component" value="Unassembled WGS sequence"/>
</dbReference>
<organism evidence="2 3">
    <name type="scientific">Modicella reniformis</name>
    <dbReference type="NCBI Taxonomy" id="1440133"/>
    <lineage>
        <taxon>Eukaryota</taxon>
        <taxon>Fungi</taxon>
        <taxon>Fungi incertae sedis</taxon>
        <taxon>Mucoromycota</taxon>
        <taxon>Mortierellomycotina</taxon>
        <taxon>Mortierellomycetes</taxon>
        <taxon>Mortierellales</taxon>
        <taxon>Mortierellaceae</taxon>
        <taxon>Modicella</taxon>
    </lineage>
</organism>
<feature type="compositionally biased region" description="Polar residues" evidence="1">
    <location>
        <begin position="36"/>
        <end position="53"/>
    </location>
</feature>
<evidence type="ECO:0000256" key="1">
    <source>
        <dbReference type="SAM" id="MobiDB-lite"/>
    </source>
</evidence>
<gene>
    <name evidence="2" type="ORF">BGZ65_008221</name>
</gene>
<feature type="compositionally biased region" description="Low complexity" evidence="1">
    <location>
        <begin position="61"/>
        <end position="70"/>
    </location>
</feature>
<accession>A0A9P6JGT4</accession>
<dbReference type="AlphaFoldDB" id="A0A9P6JGT4"/>
<name>A0A9P6JGT4_9FUNG</name>
<feature type="non-terminal residue" evidence="2">
    <location>
        <position position="1"/>
    </location>
</feature>
<proteinExistence type="predicted"/>
<evidence type="ECO:0000313" key="3">
    <source>
        <dbReference type="Proteomes" id="UP000749646"/>
    </source>
</evidence>
<evidence type="ECO:0000313" key="2">
    <source>
        <dbReference type="EMBL" id="KAF9975530.1"/>
    </source>
</evidence>
<reference evidence="2" key="1">
    <citation type="journal article" date="2020" name="Fungal Divers.">
        <title>Resolving the Mortierellaceae phylogeny through synthesis of multi-gene phylogenetics and phylogenomics.</title>
        <authorList>
            <person name="Vandepol N."/>
            <person name="Liber J."/>
            <person name="Desiro A."/>
            <person name="Na H."/>
            <person name="Kennedy M."/>
            <person name="Barry K."/>
            <person name="Grigoriev I.V."/>
            <person name="Miller A.N."/>
            <person name="O'Donnell K."/>
            <person name="Stajich J.E."/>
            <person name="Bonito G."/>
        </authorList>
    </citation>
    <scope>NUCLEOTIDE SEQUENCE</scope>
    <source>
        <strain evidence="2">MES-2147</strain>
    </source>
</reference>
<sequence length="98" mass="10065">LKFVGDDAKTVKGRSVVIHNNAVRVACGNILPKGDGQNSRSSSSGDQVDQNGSDGVAVPEQQQQQQPQKQSSGNSNSAMGWNAAAISAMGLLGGLLMV</sequence>
<dbReference type="EMBL" id="JAAAHW010004332">
    <property type="protein sequence ID" value="KAF9975530.1"/>
    <property type="molecule type" value="Genomic_DNA"/>
</dbReference>
<protein>
    <submittedName>
        <fullName evidence="2">Uncharacterized protein</fullName>
    </submittedName>
</protein>
<keyword evidence="3" id="KW-1185">Reference proteome</keyword>
<feature type="region of interest" description="Disordered" evidence="1">
    <location>
        <begin position="29"/>
        <end position="78"/>
    </location>
</feature>
<comment type="caution">
    <text evidence="2">The sequence shown here is derived from an EMBL/GenBank/DDBJ whole genome shotgun (WGS) entry which is preliminary data.</text>
</comment>